<feature type="domain" description="TfoX C-terminal" evidence="1">
    <location>
        <begin position="2"/>
        <end position="78"/>
    </location>
</feature>
<dbReference type="OrthoDB" id="9796798at2"/>
<evidence type="ECO:0000313" key="2">
    <source>
        <dbReference type="EMBL" id="RHJ84752.1"/>
    </source>
</evidence>
<dbReference type="Proteomes" id="UP000284841">
    <property type="component" value="Unassembled WGS sequence"/>
</dbReference>
<dbReference type="InterPro" id="IPR007077">
    <property type="entry name" value="TfoX_C"/>
</dbReference>
<dbReference type="InterPro" id="IPR047525">
    <property type="entry name" value="TfoX-like"/>
</dbReference>
<name>A0A415DW72_9FIRM</name>
<dbReference type="PANTHER" id="PTHR36121:SF1">
    <property type="entry name" value="PROTEIN SXY"/>
    <property type="match status" value="1"/>
</dbReference>
<sequence length="84" mass="9718">MTELSSMKNIGKEIEKKLQAIGIRSGEELLQIGSKEAFLQMKMRFPNVCLVHLYTLQGAIDDIEYHQLPDEVKRDLKHFSDELK</sequence>
<dbReference type="Gene3D" id="1.10.150.20">
    <property type="entry name" value="5' to 3' exonuclease, C-terminal subdomain"/>
    <property type="match status" value="1"/>
</dbReference>
<dbReference type="PANTHER" id="PTHR36121">
    <property type="entry name" value="PROTEIN SXY"/>
    <property type="match status" value="1"/>
</dbReference>
<organism evidence="2 3">
    <name type="scientific">Emergencia timonensis</name>
    <dbReference type="NCBI Taxonomy" id="1776384"/>
    <lineage>
        <taxon>Bacteria</taxon>
        <taxon>Bacillati</taxon>
        <taxon>Bacillota</taxon>
        <taxon>Clostridia</taxon>
        <taxon>Peptostreptococcales</taxon>
        <taxon>Anaerovoracaceae</taxon>
        <taxon>Emergencia</taxon>
    </lineage>
</organism>
<dbReference type="AlphaFoldDB" id="A0A415DW72"/>
<dbReference type="RefSeq" id="WP_118336519.1">
    <property type="nucleotide sequence ID" value="NZ_AP025567.1"/>
</dbReference>
<evidence type="ECO:0000259" key="1">
    <source>
        <dbReference type="Pfam" id="PF04994"/>
    </source>
</evidence>
<keyword evidence="3" id="KW-1185">Reference proteome</keyword>
<comment type="caution">
    <text evidence="2">The sequence shown here is derived from an EMBL/GenBank/DDBJ whole genome shotgun (WGS) entry which is preliminary data.</text>
</comment>
<dbReference type="Pfam" id="PF04994">
    <property type="entry name" value="TfoX_C"/>
    <property type="match status" value="1"/>
</dbReference>
<accession>A0A415DW72</accession>
<evidence type="ECO:0000313" key="3">
    <source>
        <dbReference type="Proteomes" id="UP000284841"/>
    </source>
</evidence>
<protein>
    <recommendedName>
        <fullName evidence="1">TfoX C-terminal domain-containing protein</fullName>
    </recommendedName>
</protein>
<gene>
    <name evidence="2" type="ORF">DW099_16525</name>
</gene>
<dbReference type="STRING" id="1776384.GCA_900086585_01428"/>
<proteinExistence type="predicted"/>
<reference evidence="2 3" key="1">
    <citation type="submission" date="2018-08" db="EMBL/GenBank/DDBJ databases">
        <title>A genome reference for cultivated species of the human gut microbiota.</title>
        <authorList>
            <person name="Zou Y."/>
            <person name="Xue W."/>
            <person name="Luo G."/>
        </authorList>
    </citation>
    <scope>NUCLEOTIDE SEQUENCE [LARGE SCALE GENOMIC DNA]</scope>
    <source>
        <strain evidence="2 3">AM07-24</strain>
    </source>
</reference>
<dbReference type="EMBL" id="QRMS01000006">
    <property type="protein sequence ID" value="RHJ84752.1"/>
    <property type="molecule type" value="Genomic_DNA"/>
</dbReference>
<dbReference type="GeneID" id="83003807"/>